<protein>
    <submittedName>
        <fullName evidence="5">Gpi anchored cell wall protein</fullName>
    </submittedName>
</protein>
<organism evidence="5 6">
    <name type="scientific">Diplodia corticola</name>
    <dbReference type="NCBI Taxonomy" id="236234"/>
    <lineage>
        <taxon>Eukaryota</taxon>
        <taxon>Fungi</taxon>
        <taxon>Dikarya</taxon>
        <taxon>Ascomycota</taxon>
        <taxon>Pezizomycotina</taxon>
        <taxon>Dothideomycetes</taxon>
        <taxon>Dothideomycetes incertae sedis</taxon>
        <taxon>Botryosphaeriales</taxon>
        <taxon>Botryosphaeriaceae</taxon>
        <taxon>Diplodia</taxon>
    </lineage>
</organism>
<dbReference type="AlphaFoldDB" id="A0A1J9R898"/>
<evidence type="ECO:0000256" key="2">
    <source>
        <dbReference type="SAM" id="SignalP"/>
    </source>
</evidence>
<feature type="compositionally biased region" description="Acidic residues" evidence="1">
    <location>
        <begin position="237"/>
        <end position="255"/>
    </location>
</feature>
<feature type="region of interest" description="Disordered" evidence="1">
    <location>
        <begin position="163"/>
        <end position="312"/>
    </location>
</feature>
<dbReference type="PANTHER" id="PTHR39613:SF1">
    <property type="entry name" value="ANCHORED CELL WALL PROTEIN, PUTATIVE (AFU_ORTHOLOGUE AFUA_4G08960)-RELATED"/>
    <property type="match status" value="1"/>
</dbReference>
<name>A0A1J9R898_9PEZI</name>
<dbReference type="STRING" id="236234.A0A1J9R898"/>
<dbReference type="Pfam" id="PF09792">
    <property type="entry name" value="But2"/>
    <property type="match status" value="1"/>
</dbReference>
<feature type="compositionally biased region" description="Acidic residues" evidence="1">
    <location>
        <begin position="174"/>
        <end position="185"/>
    </location>
</feature>
<reference evidence="5 6" key="1">
    <citation type="submission" date="2016-10" db="EMBL/GenBank/DDBJ databases">
        <title>Proteomics and genomics reveal pathogen-plant mechanisms compatible with a hemibiotrophic lifestyle of Diplodia corticola.</title>
        <authorList>
            <person name="Fernandes I."/>
            <person name="De Jonge R."/>
            <person name="Van De Peer Y."/>
            <person name="Devreese B."/>
            <person name="Alves A."/>
            <person name="Esteves A.C."/>
        </authorList>
    </citation>
    <scope>NUCLEOTIDE SEQUENCE [LARGE SCALE GENOMIC DNA]</scope>
    <source>
        <strain evidence="5 6">CBS 112549</strain>
    </source>
</reference>
<feature type="compositionally biased region" description="Polar residues" evidence="1">
    <location>
        <begin position="280"/>
        <end position="298"/>
    </location>
</feature>
<evidence type="ECO:0000259" key="4">
    <source>
        <dbReference type="Pfam" id="PF22799"/>
    </source>
</evidence>
<dbReference type="InterPro" id="IPR054508">
    <property type="entry name" value="PIR1-like_C"/>
</dbReference>
<evidence type="ECO:0000259" key="3">
    <source>
        <dbReference type="Pfam" id="PF09792"/>
    </source>
</evidence>
<dbReference type="Pfam" id="PF22799">
    <property type="entry name" value="PIR1-like_C"/>
    <property type="match status" value="1"/>
</dbReference>
<comment type="caution">
    <text evidence="5">The sequence shown here is derived from an EMBL/GenBank/DDBJ whole genome shotgun (WGS) entry which is preliminary data.</text>
</comment>
<feature type="domain" description="Cell wall mannoprotein PIR1-like C-terminal" evidence="4">
    <location>
        <begin position="79"/>
        <end position="151"/>
    </location>
</feature>
<keyword evidence="2" id="KW-0732">Signal</keyword>
<dbReference type="RefSeq" id="XP_020133068.1">
    <property type="nucleotide sequence ID" value="XM_020279792.1"/>
</dbReference>
<dbReference type="GeneID" id="31020055"/>
<feature type="compositionally biased region" description="Acidic residues" evidence="1">
    <location>
        <begin position="217"/>
        <end position="230"/>
    </location>
</feature>
<feature type="signal peptide" evidence="2">
    <location>
        <begin position="1"/>
        <end position="16"/>
    </location>
</feature>
<dbReference type="Proteomes" id="UP000183809">
    <property type="component" value="Unassembled WGS sequence"/>
</dbReference>
<feature type="compositionally biased region" description="Basic and acidic residues" evidence="1">
    <location>
        <begin position="186"/>
        <end position="216"/>
    </location>
</feature>
<evidence type="ECO:0000256" key="1">
    <source>
        <dbReference type="SAM" id="MobiDB-lite"/>
    </source>
</evidence>
<sequence length="465" mass="50538">MKSAIIAIGLALGVSAAPASSIESVNRGCCFGIDAYGVQGTVSEGYWGKIQQISDGQLRIGQSNIEKESNFCLNDKYGLYDQKHFGCILAGWEEQFQCDSGKMSWSNWHIGYEGIVTIQGSASWWACPTGDHNGYNIYKKPLPGQRYCSQVALVADECHAVEDSVSAPTHPDGPEDAPTDEEGPKDDDTDKEVLKDDDTDKEGPKDDGTDEKGPKDDDTDEEGPEDDDTDEKGPKDDDTDEDGPEDDDTHEDGPEDDHTHPVGPEDAPADEDGLEDAHTPGTTLSDTTFQSSRQDCTESGSCSGSRSSCPDELSGDWQFPHLIIPVDADKPDFAPGTSLFGTVSNSTKSYFNFDIPSEYEGKTCTVKFLFPQQEQLETSSFELKGSGKVMVGWTKEVSNSTSFKIAPKCPKQVTGTFSPGHSYQLGEAECEPGVMGFVIQGASDTYFRWFQDFNPCPIGLYLTAE</sequence>
<gene>
    <name evidence="5" type="ORF">BKCO1_9000149</name>
</gene>
<dbReference type="PANTHER" id="PTHR39613">
    <property type="entry name" value="ANCHORED CELL WALL PROTEIN, PUTATIVE (AFU_ORTHOLOGUE AFUA_4G08960)-RELATED"/>
    <property type="match status" value="1"/>
</dbReference>
<accession>A0A1J9R898</accession>
<feature type="compositionally biased region" description="Low complexity" evidence="1">
    <location>
        <begin position="299"/>
        <end position="308"/>
    </location>
</feature>
<proteinExistence type="predicted"/>
<feature type="domain" description="Ubiquitin 3 binding protein But2 C-terminal" evidence="3">
    <location>
        <begin position="318"/>
        <end position="455"/>
    </location>
</feature>
<evidence type="ECO:0000313" key="6">
    <source>
        <dbReference type="Proteomes" id="UP000183809"/>
    </source>
</evidence>
<evidence type="ECO:0000313" key="5">
    <source>
        <dbReference type="EMBL" id="OJD36808.1"/>
    </source>
</evidence>
<dbReference type="EMBL" id="MNUE01000009">
    <property type="protein sequence ID" value="OJD36808.1"/>
    <property type="molecule type" value="Genomic_DNA"/>
</dbReference>
<keyword evidence="6" id="KW-1185">Reference proteome</keyword>
<dbReference type="OrthoDB" id="4657524at2759"/>
<feature type="chain" id="PRO_5012430612" evidence="2">
    <location>
        <begin position="17"/>
        <end position="465"/>
    </location>
</feature>
<dbReference type="InterPro" id="IPR018620">
    <property type="entry name" value="Ubiquitin3-bd_protein_But2_C"/>
</dbReference>